<gene>
    <name evidence="1" type="ORF">CLO192961_LOCUS64440</name>
</gene>
<dbReference type="EMBL" id="CABFNS010000460">
    <property type="protein sequence ID" value="VUC21821.1"/>
    <property type="molecule type" value="Genomic_DNA"/>
</dbReference>
<name>A0ABY6TT38_BIOOC</name>
<keyword evidence="2" id="KW-1185">Reference proteome</keyword>
<proteinExistence type="predicted"/>
<organism evidence="1 2">
    <name type="scientific">Bionectria ochroleuca</name>
    <name type="common">Gliocladium roseum</name>
    <dbReference type="NCBI Taxonomy" id="29856"/>
    <lineage>
        <taxon>Eukaryota</taxon>
        <taxon>Fungi</taxon>
        <taxon>Dikarya</taxon>
        <taxon>Ascomycota</taxon>
        <taxon>Pezizomycotina</taxon>
        <taxon>Sordariomycetes</taxon>
        <taxon>Hypocreomycetidae</taxon>
        <taxon>Hypocreales</taxon>
        <taxon>Bionectriaceae</taxon>
        <taxon>Clonostachys</taxon>
    </lineage>
</organism>
<protein>
    <submittedName>
        <fullName evidence="1">Uncharacterized protein</fullName>
    </submittedName>
</protein>
<reference evidence="1 2" key="1">
    <citation type="submission" date="2019-06" db="EMBL/GenBank/DDBJ databases">
        <authorList>
            <person name="Broberg M."/>
        </authorList>
    </citation>
    <scope>NUCLEOTIDE SEQUENCE [LARGE SCALE GENOMIC DNA]</scope>
</reference>
<accession>A0ABY6TT38</accession>
<evidence type="ECO:0000313" key="2">
    <source>
        <dbReference type="Proteomes" id="UP000766486"/>
    </source>
</evidence>
<comment type="caution">
    <text evidence="1">The sequence shown here is derived from an EMBL/GenBank/DDBJ whole genome shotgun (WGS) entry which is preliminary data.</text>
</comment>
<dbReference type="Proteomes" id="UP000766486">
    <property type="component" value="Unassembled WGS sequence"/>
</dbReference>
<evidence type="ECO:0000313" key="1">
    <source>
        <dbReference type="EMBL" id="VUC21821.1"/>
    </source>
</evidence>
<sequence length="106" mass="12353">MKCECTIDTPMTPNCPYKESDPSHREIVVWRDIADTCAKCHHGPTRFQENRAKFERDLELFVLCYRKAKELGDRENIATLERLIQKRTVQLMNENSRTQRGLGAAQ</sequence>